<evidence type="ECO:0000313" key="2">
    <source>
        <dbReference type="Proteomes" id="UP000584326"/>
    </source>
</evidence>
<reference evidence="1 2" key="1">
    <citation type="submission" date="2020-02" db="EMBL/GenBank/DDBJ databases">
        <title>Bird 10,000 Genomes (B10K) Project - Family phase.</title>
        <authorList>
            <person name="Zhang G."/>
        </authorList>
    </citation>
    <scope>NUCLEOTIDE SEQUENCE [LARGE SCALE GENOMIC DNA]</scope>
    <source>
        <strain evidence="1">B10K-DU-001-40</strain>
        <tissue evidence="1">Muscle</tissue>
    </source>
</reference>
<dbReference type="SUPFAM" id="SSF58069">
    <property type="entry name" value="Virus ectodomain"/>
    <property type="match status" value="1"/>
</dbReference>
<dbReference type="InterPro" id="IPR018154">
    <property type="entry name" value="TLV/ENV_coat_polyprotein"/>
</dbReference>
<dbReference type="Proteomes" id="UP000584326">
    <property type="component" value="Unassembled WGS sequence"/>
</dbReference>
<keyword evidence="2" id="KW-1185">Reference proteome</keyword>
<gene>
    <name evidence="1" type="primary">Erv31_1</name>
    <name evidence="1" type="ORF">PODSTR_R15913</name>
</gene>
<feature type="non-terminal residue" evidence="1">
    <location>
        <position position="1"/>
    </location>
</feature>
<dbReference type="AlphaFoldDB" id="A0A7L4GMN3"/>
<dbReference type="Gene3D" id="1.10.287.210">
    <property type="match status" value="1"/>
</dbReference>
<comment type="caution">
    <text evidence="1">The sequence shown here is derived from an EMBL/GenBank/DDBJ whole genome shotgun (WGS) entry which is preliminary data.</text>
</comment>
<evidence type="ECO:0000313" key="1">
    <source>
        <dbReference type="EMBL" id="NXX14335.1"/>
    </source>
</evidence>
<dbReference type="EMBL" id="VZTK01010160">
    <property type="protein sequence ID" value="NXX14335.1"/>
    <property type="molecule type" value="Genomic_DNA"/>
</dbReference>
<dbReference type="OrthoDB" id="8949317at2759"/>
<dbReference type="PANTHER" id="PTHR10424:SF68">
    <property type="entry name" value="ENDOGENOUS RETROVIRUS GROUP 3 MEMBER 1 ENV POLYPROTEIN"/>
    <property type="match status" value="1"/>
</dbReference>
<accession>A0A7L4GMN3</accession>
<proteinExistence type="predicted"/>
<dbReference type="PANTHER" id="PTHR10424">
    <property type="entry name" value="VIRAL ENVELOPE PROTEIN"/>
    <property type="match status" value="1"/>
</dbReference>
<feature type="non-terminal residue" evidence="1">
    <location>
        <position position="58"/>
    </location>
</feature>
<sequence length="58" mass="6402">MLNRIIQLQAIVELITNKTASALELLAPQQTQTRAVVYQNRLALDYLLAVEGGVCGKF</sequence>
<organism evidence="1 2">
    <name type="scientific">Podargus strigoides</name>
    <name type="common">Tawny frogmouth</name>
    <name type="synonym">Caprimulgus strigoides</name>
    <dbReference type="NCBI Taxonomy" id="8905"/>
    <lineage>
        <taxon>Eukaryota</taxon>
        <taxon>Metazoa</taxon>
        <taxon>Chordata</taxon>
        <taxon>Craniata</taxon>
        <taxon>Vertebrata</taxon>
        <taxon>Euteleostomi</taxon>
        <taxon>Archelosauria</taxon>
        <taxon>Archosauria</taxon>
        <taxon>Dinosauria</taxon>
        <taxon>Saurischia</taxon>
        <taxon>Theropoda</taxon>
        <taxon>Coelurosauria</taxon>
        <taxon>Aves</taxon>
        <taxon>Neognathae</taxon>
        <taxon>Neoaves</taxon>
        <taxon>Strisores</taxon>
        <taxon>Caprimulgiformes</taxon>
        <taxon>Podargidae</taxon>
        <taxon>Podargus</taxon>
    </lineage>
</organism>
<name>A0A7L4GMN3_PODST</name>
<protein>
    <submittedName>
        <fullName evidence="1">ENR1 protein</fullName>
    </submittedName>
</protein>